<dbReference type="PROSITE" id="PS51725">
    <property type="entry name" value="ABM"/>
    <property type="match status" value="1"/>
</dbReference>
<dbReference type="EMBL" id="JBHLUD010000004">
    <property type="protein sequence ID" value="MFC0542864.1"/>
    <property type="molecule type" value="Genomic_DNA"/>
</dbReference>
<dbReference type="InterPro" id="IPR011008">
    <property type="entry name" value="Dimeric_a/b-barrel"/>
</dbReference>
<dbReference type="Pfam" id="PF03992">
    <property type="entry name" value="ABM"/>
    <property type="match status" value="1"/>
</dbReference>
<dbReference type="EC" id="1.14.-.-" evidence="2"/>
<organism evidence="2 3">
    <name type="scientific">Kutzneria chonburiensis</name>
    <dbReference type="NCBI Taxonomy" id="1483604"/>
    <lineage>
        <taxon>Bacteria</taxon>
        <taxon>Bacillati</taxon>
        <taxon>Actinomycetota</taxon>
        <taxon>Actinomycetes</taxon>
        <taxon>Pseudonocardiales</taxon>
        <taxon>Pseudonocardiaceae</taxon>
        <taxon>Kutzneria</taxon>
    </lineage>
</organism>
<reference evidence="2 3" key="1">
    <citation type="submission" date="2024-09" db="EMBL/GenBank/DDBJ databases">
        <authorList>
            <person name="Sun Q."/>
            <person name="Mori K."/>
        </authorList>
    </citation>
    <scope>NUCLEOTIDE SEQUENCE [LARGE SCALE GENOMIC DNA]</scope>
    <source>
        <strain evidence="2 3">TBRC 1432</strain>
    </source>
</reference>
<gene>
    <name evidence="2" type="ORF">ACFFH7_15305</name>
</gene>
<dbReference type="Proteomes" id="UP001589810">
    <property type="component" value="Unassembled WGS sequence"/>
</dbReference>
<keyword evidence="3" id="KW-1185">Reference proteome</keyword>
<keyword evidence="2" id="KW-0503">Monooxygenase</keyword>
<dbReference type="GO" id="GO:0004497">
    <property type="term" value="F:monooxygenase activity"/>
    <property type="evidence" value="ECO:0007669"/>
    <property type="project" value="UniProtKB-KW"/>
</dbReference>
<name>A0ABV6MRR0_9PSEU</name>
<accession>A0ABV6MRR0</accession>
<sequence length="99" mass="11154">MTEVRVLIYHATGDADGVLEAYHQVSKEMAGVPGQLGNELLHGVHETDRFIVISRWSSLDAFTTWEQGRDHKGSTEPLRQYRDTSMARPFGVYAVTAQY</sequence>
<protein>
    <submittedName>
        <fullName evidence="2">Antibiotic biosynthesis monooxygenase family protein</fullName>
        <ecNumber evidence="2">1.14.-.-</ecNumber>
    </submittedName>
</protein>
<proteinExistence type="predicted"/>
<evidence type="ECO:0000313" key="3">
    <source>
        <dbReference type="Proteomes" id="UP001589810"/>
    </source>
</evidence>
<evidence type="ECO:0000313" key="2">
    <source>
        <dbReference type="EMBL" id="MFC0542864.1"/>
    </source>
</evidence>
<keyword evidence="2" id="KW-0560">Oxidoreductase</keyword>
<comment type="caution">
    <text evidence="2">The sequence shown here is derived from an EMBL/GenBank/DDBJ whole genome shotgun (WGS) entry which is preliminary data.</text>
</comment>
<dbReference type="SUPFAM" id="SSF54909">
    <property type="entry name" value="Dimeric alpha+beta barrel"/>
    <property type="match status" value="1"/>
</dbReference>
<dbReference type="InterPro" id="IPR007138">
    <property type="entry name" value="ABM_dom"/>
</dbReference>
<dbReference type="RefSeq" id="WP_273941273.1">
    <property type="nucleotide sequence ID" value="NZ_CP097263.1"/>
</dbReference>
<feature type="domain" description="ABM" evidence="1">
    <location>
        <begin position="1"/>
        <end position="93"/>
    </location>
</feature>
<dbReference type="Gene3D" id="3.30.70.100">
    <property type="match status" value="1"/>
</dbReference>
<evidence type="ECO:0000259" key="1">
    <source>
        <dbReference type="PROSITE" id="PS51725"/>
    </source>
</evidence>